<dbReference type="AlphaFoldDB" id="A0A4Y8CZF4"/>
<accession>A0A4Y8CZF4</accession>
<evidence type="ECO:0000313" key="2">
    <source>
        <dbReference type="Proteomes" id="UP000297299"/>
    </source>
</evidence>
<keyword evidence="2" id="KW-1185">Reference proteome</keyword>
<protein>
    <submittedName>
        <fullName evidence="1">Uncharacterized protein</fullName>
    </submittedName>
</protein>
<gene>
    <name evidence="1" type="ORF">BOTCAL_0198g00090</name>
</gene>
<sequence>MRKPLFVLATGYLVAARNKNSAEVLHDGPARSAERSTAITAGATQNINFNQITLAQLLDPELSIASCNDFTFIDPILMKREAID</sequence>
<name>A0A4Y8CZF4_9HELO</name>
<evidence type="ECO:0000313" key="1">
    <source>
        <dbReference type="EMBL" id="TEY58842.1"/>
    </source>
</evidence>
<dbReference type="OrthoDB" id="10596114at2759"/>
<dbReference type="Proteomes" id="UP000297299">
    <property type="component" value="Unassembled WGS sequence"/>
</dbReference>
<reference evidence="1 2" key="1">
    <citation type="submission" date="2017-11" db="EMBL/GenBank/DDBJ databases">
        <title>Comparative genomics of Botrytis spp.</title>
        <authorList>
            <person name="Valero-Jimenez C.A."/>
            <person name="Tapia P."/>
            <person name="Veloso J."/>
            <person name="Silva-Moreno E."/>
            <person name="Staats M."/>
            <person name="Valdes J.H."/>
            <person name="Van Kan J.A.L."/>
        </authorList>
    </citation>
    <scope>NUCLEOTIDE SEQUENCE [LARGE SCALE GENOMIC DNA]</scope>
    <source>
        <strain evidence="1 2">MUCL2830</strain>
    </source>
</reference>
<dbReference type="EMBL" id="PHWZ01000198">
    <property type="protein sequence ID" value="TEY58842.1"/>
    <property type="molecule type" value="Genomic_DNA"/>
</dbReference>
<proteinExistence type="predicted"/>
<comment type="caution">
    <text evidence="1">The sequence shown here is derived from an EMBL/GenBank/DDBJ whole genome shotgun (WGS) entry which is preliminary data.</text>
</comment>
<organism evidence="1 2">
    <name type="scientific">Botryotinia calthae</name>
    <dbReference type="NCBI Taxonomy" id="38488"/>
    <lineage>
        <taxon>Eukaryota</taxon>
        <taxon>Fungi</taxon>
        <taxon>Dikarya</taxon>
        <taxon>Ascomycota</taxon>
        <taxon>Pezizomycotina</taxon>
        <taxon>Leotiomycetes</taxon>
        <taxon>Helotiales</taxon>
        <taxon>Sclerotiniaceae</taxon>
        <taxon>Botryotinia</taxon>
    </lineage>
</organism>